<keyword evidence="1 3" id="KW-0238">DNA-binding</keyword>
<sequence length="227" mass="25823">MLDIIMRILIAEDDKNLNHQLAEAVKNAGYVSDSAFDGEEAYFLGSTESYDAVILDIGLPHIDGIRVVEKWRHEGYTMPILILTARDRWSDKVRGIDAGADDYVVKPFHLEEVMARLRALIRRSTGHATSTLCCGSVLLDTKTSRVFVDSQLIKLTSYEFRLLSYLMHHSDRVVSRTELTEHLYDQDFDKDSNTVEVFVGRLRKKLGVDLIETIRGMGYRVRALGDQ</sequence>
<dbReference type="InterPro" id="IPR011006">
    <property type="entry name" value="CheY-like_superfamily"/>
</dbReference>
<dbReference type="Gene3D" id="3.40.50.2300">
    <property type="match status" value="1"/>
</dbReference>
<dbReference type="PANTHER" id="PTHR48111">
    <property type="entry name" value="REGULATOR OF RPOS"/>
    <property type="match status" value="1"/>
</dbReference>
<dbReference type="SMART" id="SM00862">
    <property type="entry name" value="Trans_reg_C"/>
    <property type="match status" value="1"/>
</dbReference>
<evidence type="ECO:0000256" key="3">
    <source>
        <dbReference type="PROSITE-ProRule" id="PRU01091"/>
    </source>
</evidence>
<dbReference type="Pfam" id="PF00486">
    <property type="entry name" value="Trans_reg_C"/>
    <property type="match status" value="1"/>
</dbReference>
<evidence type="ECO:0000256" key="2">
    <source>
        <dbReference type="PROSITE-ProRule" id="PRU00169"/>
    </source>
</evidence>
<evidence type="ECO:0000313" key="6">
    <source>
        <dbReference type="EMBL" id="GAA4660134.1"/>
    </source>
</evidence>
<dbReference type="PROSITE" id="PS50110">
    <property type="entry name" value="RESPONSE_REGULATORY"/>
    <property type="match status" value="1"/>
</dbReference>
<keyword evidence="2" id="KW-0597">Phosphoprotein</keyword>
<dbReference type="Proteomes" id="UP001501699">
    <property type="component" value="Unassembled WGS sequence"/>
</dbReference>
<feature type="DNA-binding region" description="OmpR/PhoB-type" evidence="3">
    <location>
        <begin position="129"/>
        <end position="223"/>
    </location>
</feature>
<reference evidence="7" key="1">
    <citation type="journal article" date="2019" name="Int. J. Syst. Evol. Microbiol.">
        <title>The Global Catalogue of Microorganisms (GCM) 10K type strain sequencing project: providing services to taxonomists for standard genome sequencing and annotation.</title>
        <authorList>
            <consortium name="The Broad Institute Genomics Platform"/>
            <consortium name="The Broad Institute Genome Sequencing Center for Infectious Disease"/>
            <person name="Wu L."/>
            <person name="Ma J."/>
        </authorList>
    </citation>
    <scope>NUCLEOTIDE SEQUENCE [LARGE SCALE GENOMIC DNA]</scope>
    <source>
        <strain evidence="7">JCM 17714</strain>
    </source>
</reference>
<dbReference type="InterPro" id="IPR036388">
    <property type="entry name" value="WH-like_DNA-bd_sf"/>
</dbReference>
<organism evidence="6 7">
    <name type="scientific">Bartonella pachyuromydis</name>
    <dbReference type="NCBI Taxonomy" id="931097"/>
    <lineage>
        <taxon>Bacteria</taxon>
        <taxon>Pseudomonadati</taxon>
        <taxon>Pseudomonadota</taxon>
        <taxon>Alphaproteobacteria</taxon>
        <taxon>Hyphomicrobiales</taxon>
        <taxon>Bartonellaceae</taxon>
        <taxon>Bartonella</taxon>
    </lineage>
</organism>
<dbReference type="InterPro" id="IPR001789">
    <property type="entry name" value="Sig_transdc_resp-reg_receiver"/>
</dbReference>
<proteinExistence type="predicted"/>
<feature type="domain" description="OmpR/PhoB-type" evidence="5">
    <location>
        <begin position="129"/>
        <end position="223"/>
    </location>
</feature>
<dbReference type="EMBL" id="BAABJA010000002">
    <property type="protein sequence ID" value="GAA4660134.1"/>
    <property type="molecule type" value="Genomic_DNA"/>
</dbReference>
<dbReference type="PANTHER" id="PTHR48111:SF37">
    <property type="entry name" value="RESPONSE REGULATOR PROTEIN CARR"/>
    <property type="match status" value="1"/>
</dbReference>
<dbReference type="SUPFAM" id="SSF46894">
    <property type="entry name" value="C-terminal effector domain of the bipartite response regulators"/>
    <property type="match status" value="1"/>
</dbReference>
<protein>
    <submittedName>
        <fullName evidence="6">Response regulator transcription factor</fullName>
    </submittedName>
</protein>
<evidence type="ECO:0000259" key="5">
    <source>
        <dbReference type="PROSITE" id="PS51755"/>
    </source>
</evidence>
<keyword evidence="7" id="KW-1185">Reference proteome</keyword>
<accession>A0ABP8VEB2</accession>
<dbReference type="PROSITE" id="PS51755">
    <property type="entry name" value="OMPR_PHOB"/>
    <property type="match status" value="1"/>
</dbReference>
<dbReference type="Gene3D" id="1.10.10.10">
    <property type="entry name" value="Winged helix-like DNA-binding domain superfamily/Winged helix DNA-binding domain"/>
    <property type="match status" value="1"/>
</dbReference>
<feature type="domain" description="Response regulatory" evidence="4">
    <location>
        <begin position="7"/>
        <end position="121"/>
    </location>
</feature>
<dbReference type="InterPro" id="IPR016032">
    <property type="entry name" value="Sig_transdc_resp-reg_C-effctor"/>
</dbReference>
<dbReference type="SUPFAM" id="SSF52172">
    <property type="entry name" value="CheY-like"/>
    <property type="match status" value="1"/>
</dbReference>
<gene>
    <name evidence="6" type="ORF">GCM10023262_04850</name>
</gene>
<dbReference type="SMART" id="SM00448">
    <property type="entry name" value="REC"/>
    <property type="match status" value="1"/>
</dbReference>
<evidence type="ECO:0000313" key="7">
    <source>
        <dbReference type="Proteomes" id="UP001501699"/>
    </source>
</evidence>
<dbReference type="Pfam" id="PF00072">
    <property type="entry name" value="Response_reg"/>
    <property type="match status" value="1"/>
</dbReference>
<name>A0ABP8VEB2_9HYPH</name>
<evidence type="ECO:0000256" key="1">
    <source>
        <dbReference type="ARBA" id="ARBA00023125"/>
    </source>
</evidence>
<dbReference type="CDD" id="cd19934">
    <property type="entry name" value="REC_OmpR_EcPhoP-like"/>
    <property type="match status" value="1"/>
</dbReference>
<dbReference type="CDD" id="cd00383">
    <property type="entry name" value="trans_reg_C"/>
    <property type="match status" value="1"/>
</dbReference>
<comment type="caution">
    <text evidence="6">The sequence shown here is derived from an EMBL/GenBank/DDBJ whole genome shotgun (WGS) entry which is preliminary data.</text>
</comment>
<dbReference type="InterPro" id="IPR001867">
    <property type="entry name" value="OmpR/PhoB-type_DNA-bd"/>
</dbReference>
<dbReference type="InterPro" id="IPR039420">
    <property type="entry name" value="WalR-like"/>
</dbReference>
<feature type="modified residue" description="4-aspartylphosphate" evidence="2">
    <location>
        <position position="56"/>
    </location>
</feature>
<evidence type="ECO:0000259" key="4">
    <source>
        <dbReference type="PROSITE" id="PS50110"/>
    </source>
</evidence>
<dbReference type="Gene3D" id="6.10.250.690">
    <property type="match status" value="1"/>
</dbReference>